<accession>A0ACC0UQ89</accession>
<protein>
    <submittedName>
        <fullName evidence="1">Uncharacterized protein</fullName>
    </submittedName>
</protein>
<name>A0ACC0UQ89_9HYPO</name>
<evidence type="ECO:0000313" key="1">
    <source>
        <dbReference type="EMBL" id="KAI9896268.1"/>
    </source>
</evidence>
<evidence type="ECO:0000313" key="2">
    <source>
        <dbReference type="Proteomes" id="UP001163324"/>
    </source>
</evidence>
<reference evidence="1" key="1">
    <citation type="submission" date="2022-10" db="EMBL/GenBank/DDBJ databases">
        <title>Complete Genome of Trichothecium roseum strain YXFP-22015, a Plant Pathogen Isolated from Citrus.</title>
        <authorList>
            <person name="Wang Y."/>
            <person name="Zhu L."/>
        </authorList>
    </citation>
    <scope>NUCLEOTIDE SEQUENCE</scope>
    <source>
        <strain evidence="1">YXFP-22015</strain>
    </source>
</reference>
<organism evidence="1 2">
    <name type="scientific">Trichothecium roseum</name>
    <dbReference type="NCBI Taxonomy" id="47278"/>
    <lineage>
        <taxon>Eukaryota</taxon>
        <taxon>Fungi</taxon>
        <taxon>Dikarya</taxon>
        <taxon>Ascomycota</taxon>
        <taxon>Pezizomycotina</taxon>
        <taxon>Sordariomycetes</taxon>
        <taxon>Hypocreomycetidae</taxon>
        <taxon>Hypocreales</taxon>
        <taxon>Hypocreales incertae sedis</taxon>
        <taxon>Trichothecium</taxon>
    </lineage>
</organism>
<sequence length="1396" mass="154671">MEENHLILQHNIGFVQGIHYGDNVFYADAGLDLTPKHAAQELHNKSKVQWEASGTCDWLVRSESFSSWESAREEDGPALLWIHGRFGSGKTVLMSRIIHKIQHERSTGRDPSHAHLLYFYVDFHDVADKNTQYRQVLTTFWEQASPGLKASDTFGKNTPAVDIQQELHKLLVSSGRDVYIFIDAFEQLEQTSQDQLISGLNALAQKLRVKNDGGGCLRVVVSSRDCTGTNQLRGHRLLTIEVSAENNGNDINTYLSKTLESALFRRKPRLRQEVLEKLTAKADGMFLWAHLQAANMCNMTLESQVARALANLTPPQMMSSMYKAYADEFEAEEELIRRQVAQRTVALLAHNNGSLGKDVLLLALSVGEAGRVDAVLHRDLASEPHAVDRFCSYLVRLDEGSEVFRFCHLSVADFFRGYESPLYNRRVAELCLSYLCAPEFSQKADDGAAWYNPGALGSVVQDNPFLQFASLKWAVSTKKSLPPEATTAVKESHSTILAFFACLFGKDEGGAGEGGLRGNLQLAFQIYFISLGKPMSRGISHEHAISYFGLFEFIDEFRTRGWFDVAKADGAGLTPIHWAIRNDNDLGAAHRTVQKLVAHGADVDAKDGSNRNPLHRASHCGNLLVVDLLIDKGAELNSRTENGETALIAACRQHHESIVQRLTEAEVDVTCGSIFGTGLQVISMIGCCSCAKLLLKARPGNRIVEPSGPFGTCLHTAAFYGHAPLIRLLCEYDMDFNATHRTYGSPITAAAEGYNSGTDEEPFLQIIQELVAKGTDVNDKTGSVGPALRSAAYHGGERLVTLLLAKGAKVRRANGQMGSAYQAADERGHEEIKRMLLASDPRAARYGRGDGSQIRKRQVVQRKIFRASVSTSSMGTIDGLVGQFEKFFQREIRQGDSPILRGLAGLGENCFHDVIGLATKTFHKQAEPIKKPPSRRTSLLRYVTSVICLRGRSSPADQPDPAGRPPDAGVSRLRRATTSFFYDASGEHFQQVLDRMTEAAVKILEYAIASEDEQVIKLIANSWTDALNRLVLSPGFGESMLETVIQKRSRELKGFLVDKKLSVEERRGKSRALALVGIELLLAAVERGQRSRHLSYIISKLWTRAVQDVESLGRDGEAPVQEFIEIFMARACKAIDTQDPVNTEVCLKAVLALLGASALSPKRNLLYMFGAKWVEAWNRALSTNMAHVGVRVMDERREEMEQLLREDAYEKALASVLADAGVLRQAIRLGSETAVSSLRKCLEHGLDLLARIGSDSTDPLMERHVRACFDTVTELFATAEQVRPRHLDTVARKVLRVCQVMPESRYGEMMGIMNNLIEEADLGIDPSRREARLVQIRRTIALFIEVALGSEDDNRRVLETLKDNSLPNLTGQVPDIRKVAESAQYTKAARYLDHGQ</sequence>
<proteinExistence type="predicted"/>
<comment type="caution">
    <text evidence="1">The sequence shown here is derived from an EMBL/GenBank/DDBJ whole genome shotgun (WGS) entry which is preliminary data.</text>
</comment>
<dbReference type="EMBL" id="CM047948">
    <property type="protein sequence ID" value="KAI9896268.1"/>
    <property type="molecule type" value="Genomic_DNA"/>
</dbReference>
<dbReference type="Proteomes" id="UP001163324">
    <property type="component" value="Chromosome 9"/>
</dbReference>
<keyword evidence="2" id="KW-1185">Reference proteome</keyword>
<gene>
    <name evidence="1" type="ORF">N3K66_008440</name>
</gene>